<feature type="compositionally biased region" description="Polar residues" evidence="1">
    <location>
        <begin position="1"/>
        <end position="11"/>
    </location>
</feature>
<comment type="caution">
    <text evidence="2">The sequence shown here is derived from an EMBL/GenBank/DDBJ whole genome shotgun (WGS) entry which is preliminary data.</text>
</comment>
<feature type="region of interest" description="Disordered" evidence="1">
    <location>
        <begin position="1"/>
        <end position="31"/>
    </location>
</feature>
<proteinExistence type="predicted"/>
<feature type="compositionally biased region" description="Polar residues" evidence="1">
    <location>
        <begin position="71"/>
        <end position="86"/>
    </location>
</feature>
<feature type="region of interest" description="Disordered" evidence="1">
    <location>
        <begin position="244"/>
        <end position="292"/>
    </location>
</feature>
<evidence type="ECO:0000313" key="3">
    <source>
        <dbReference type="Proteomes" id="UP001431209"/>
    </source>
</evidence>
<gene>
    <name evidence="2" type="ORF">AKO1_004304</name>
</gene>
<keyword evidence="3" id="KW-1185">Reference proteome</keyword>
<evidence type="ECO:0000313" key="2">
    <source>
        <dbReference type="EMBL" id="KAL0485185.1"/>
    </source>
</evidence>
<dbReference type="EMBL" id="JAOPGA020001113">
    <property type="protein sequence ID" value="KAL0485185.1"/>
    <property type="molecule type" value="Genomic_DNA"/>
</dbReference>
<protein>
    <submittedName>
        <fullName evidence="2">FEN1</fullName>
    </submittedName>
</protein>
<feature type="compositionally biased region" description="Polar residues" evidence="1">
    <location>
        <begin position="96"/>
        <end position="122"/>
    </location>
</feature>
<dbReference type="AlphaFoldDB" id="A0AAW2Z6X9"/>
<feature type="compositionally biased region" description="Low complexity" evidence="1">
    <location>
        <begin position="269"/>
        <end position="288"/>
    </location>
</feature>
<feature type="region of interest" description="Disordered" evidence="1">
    <location>
        <begin position="46"/>
        <end position="122"/>
    </location>
</feature>
<name>A0AAW2Z6X9_9EUKA</name>
<accession>A0AAW2Z6X9</accession>
<feature type="region of interest" description="Disordered" evidence="1">
    <location>
        <begin position="347"/>
        <end position="391"/>
    </location>
</feature>
<sequence>MLSPSPVNVHQVSLPPGGSMIRQPPPSSSAFPIIPKAIKSYQQLQQTKPVAAPTMNEKRTPPPSNIGVIQPTPTQSVFTLPSNTSAPIRPIPITPKLQSSPIKASNTPGRPSSASSTQSGIPTSAPIMSATNYVPPFNDILNSSDQDVFILRNKDHTIEFREFTESQMPVVTYSFTEDSINNLWSLNLIWPVDRRQLSWRGRFIFYVRIFKRVNHDTYTHMMSKISSPFCIFSKPDVYLKKIRKEETTGPRRRGPNMHSSPKSEEDESTNTQDTQTSSQGSQPSQTQTIVSSTNGPSMALQQIMSMQQIIQPIMQYMPHPTANTNNLPNVIIPNVQPPIVGQHSIVDLSASSDQTSNKRKRSESEEAEERERTNKRKNNSRSLSENEAHNGAATNLLLFTSGFYKNGETGDVKSECTE</sequence>
<reference evidence="2 3" key="1">
    <citation type="submission" date="2024-03" db="EMBL/GenBank/DDBJ databases">
        <title>The Acrasis kona genome and developmental transcriptomes reveal deep origins of eukaryotic multicellular pathways.</title>
        <authorList>
            <person name="Sheikh S."/>
            <person name="Fu C.-J."/>
            <person name="Brown M.W."/>
            <person name="Baldauf S.L."/>
        </authorList>
    </citation>
    <scope>NUCLEOTIDE SEQUENCE [LARGE SCALE GENOMIC DNA]</scope>
    <source>
        <strain evidence="2 3">ATCC MYA-3509</strain>
    </source>
</reference>
<organism evidence="2 3">
    <name type="scientific">Acrasis kona</name>
    <dbReference type="NCBI Taxonomy" id="1008807"/>
    <lineage>
        <taxon>Eukaryota</taxon>
        <taxon>Discoba</taxon>
        <taxon>Heterolobosea</taxon>
        <taxon>Tetramitia</taxon>
        <taxon>Eutetramitia</taxon>
        <taxon>Acrasidae</taxon>
        <taxon>Acrasis</taxon>
    </lineage>
</organism>
<evidence type="ECO:0000256" key="1">
    <source>
        <dbReference type="SAM" id="MobiDB-lite"/>
    </source>
</evidence>
<dbReference type="Proteomes" id="UP001431209">
    <property type="component" value="Unassembled WGS sequence"/>
</dbReference>